<organism evidence="3 4">
    <name type="scientific">Fibrisoma montanum</name>
    <dbReference type="NCBI Taxonomy" id="2305895"/>
    <lineage>
        <taxon>Bacteria</taxon>
        <taxon>Pseudomonadati</taxon>
        <taxon>Bacteroidota</taxon>
        <taxon>Cytophagia</taxon>
        <taxon>Cytophagales</taxon>
        <taxon>Spirosomataceae</taxon>
        <taxon>Fibrisoma</taxon>
    </lineage>
</organism>
<reference evidence="3 4" key="1">
    <citation type="submission" date="2018-08" db="EMBL/GenBank/DDBJ databases">
        <title>Fibrisoma montanum sp. nov., isolated from Danxia mountain soil.</title>
        <authorList>
            <person name="Huang Y."/>
        </authorList>
    </citation>
    <scope>NUCLEOTIDE SEQUENCE [LARGE SCALE GENOMIC DNA]</scope>
    <source>
        <strain evidence="3 4">HYT19</strain>
    </source>
</reference>
<evidence type="ECO:0000256" key="2">
    <source>
        <dbReference type="SAM" id="SignalP"/>
    </source>
</evidence>
<evidence type="ECO:0000313" key="4">
    <source>
        <dbReference type="Proteomes" id="UP000283523"/>
    </source>
</evidence>
<comment type="caution">
    <text evidence="3">The sequence shown here is derived from an EMBL/GenBank/DDBJ whole genome shotgun (WGS) entry which is preliminary data.</text>
</comment>
<sequence length="163" mass="17520">MQNQLVQLLAIAIMTTNVANAQNSTAQHQEKNTFINPKALFNPTYNGFSHIGSVSAGAELVFISGQWASDETGKLTSTDFEQQVRKTIQNLKIALQAAGVSTRHIIKQTIFIADFTPEKKAILGKVAAAEWGAEVFHASTIVPVPVLATTPGCLIEVESIATK</sequence>
<comment type="similarity">
    <text evidence="1">Belongs to the RutC family.</text>
</comment>
<dbReference type="AlphaFoldDB" id="A0A418LVW8"/>
<feature type="signal peptide" evidence="2">
    <location>
        <begin position="1"/>
        <end position="21"/>
    </location>
</feature>
<dbReference type="InterPro" id="IPR035959">
    <property type="entry name" value="RutC-like_sf"/>
</dbReference>
<dbReference type="InterPro" id="IPR006175">
    <property type="entry name" value="YjgF/YER057c/UK114"/>
</dbReference>
<gene>
    <name evidence="3" type="ORF">DYU11_32415</name>
</gene>
<feature type="chain" id="PRO_5019486669" evidence="2">
    <location>
        <begin position="22"/>
        <end position="163"/>
    </location>
</feature>
<evidence type="ECO:0000256" key="1">
    <source>
        <dbReference type="ARBA" id="ARBA00010552"/>
    </source>
</evidence>
<dbReference type="EMBL" id="QXED01000019">
    <property type="protein sequence ID" value="RIV17395.1"/>
    <property type="molecule type" value="Genomic_DNA"/>
</dbReference>
<dbReference type="Pfam" id="PF01042">
    <property type="entry name" value="Ribonuc_L-PSP"/>
    <property type="match status" value="1"/>
</dbReference>
<dbReference type="PANTHER" id="PTHR11803">
    <property type="entry name" value="2-IMINOBUTANOATE/2-IMINOPROPANOATE DEAMINASE RIDA"/>
    <property type="match status" value="1"/>
</dbReference>
<dbReference type="PANTHER" id="PTHR11803:SF58">
    <property type="entry name" value="PROTEIN HMF1-RELATED"/>
    <property type="match status" value="1"/>
</dbReference>
<dbReference type="GO" id="GO:0005829">
    <property type="term" value="C:cytosol"/>
    <property type="evidence" value="ECO:0007669"/>
    <property type="project" value="TreeGrafter"/>
</dbReference>
<accession>A0A418LVW8</accession>
<keyword evidence="2" id="KW-0732">Signal</keyword>
<proteinExistence type="inferred from homology"/>
<dbReference type="SUPFAM" id="SSF55298">
    <property type="entry name" value="YjgF-like"/>
    <property type="match status" value="1"/>
</dbReference>
<keyword evidence="4" id="KW-1185">Reference proteome</keyword>
<dbReference type="CDD" id="cd00448">
    <property type="entry name" value="YjgF_YER057c_UK114_family"/>
    <property type="match status" value="1"/>
</dbReference>
<dbReference type="Proteomes" id="UP000283523">
    <property type="component" value="Unassembled WGS sequence"/>
</dbReference>
<dbReference type="Gene3D" id="3.30.1330.40">
    <property type="entry name" value="RutC-like"/>
    <property type="match status" value="1"/>
</dbReference>
<evidence type="ECO:0000313" key="3">
    <source>
        <dbReference type="EMBL" id="RIV17395.1"/>
    </source>
</evidence>
<protein>
    <submittedName>
        <fullName evidence="3">RidA family protein</fullName>
    </submittedName>
</protein>
<name>A0A418LVW8_9BACT</name>
<dbReference type="GO" id="GO:0019239">
    <property type="term" value="F:deaminase activity"/>
    <property type="evidence" value="ECO:0007669"/>
    <property type="project" value="TreeGrafter"/>
</dbReference>